<dbReference type="InterPro" id="IPR001828">
    <property type="entry name" value="ANF_lig-bd_rcpt"/>
</dbReference>
<keyword evidence="12" id="KW-1071">Ligand-gated ion channel</keyword>
<dbReference type="SUPFAM" id="SSF53822">
    <property type="entry name" value="Periplasmic binding protein-like I"/>
    <property type="match status" value="1"/>
</dbReference>
<dbReference type="SMART" id="SM00918">
    <property type="entry name" value="Lig_chan-Glu_bd"/>
    <property type="match status" value="1"/>
</dbReference>
<evidence type="ECO:0000256" key="10">
    <source>
        <dbReference type="ARBA" id="ARBA00023180"/>
    </source>
</evidence>
<dbReference type="InterPro" id="IPR019594">
    <property type="entry name" value="Glu/Gly-bd"/>
</dbReference>
<dbReference type="InterPro" id="IPR028082">
    <property type="entry name" value="Peripla_BP_I"/>
</dbReference>
<feature type="domain" description="Ionotropic glutamate receptor L-glutamate and glycine-binding" evidence="18">
    <location>
        <begin position="244"/>
        <end position="309"/>
    </location>
</feature>
<evidence type="ECO:0000256" key="6">
    <source>
        <dbReference type="ARBA" id="ARBA00023018"/>
    </source>
</evidence>
<organism evidence="19 20">
    <name type="scientific">Timema podura</name>
    <name type="common">Walking stick</name>
    <dbReference type="NCBI Taxonomy" id="61482"/>
    <lineage>
        <taxon>Eukaryota</taxon>
        <taxon>Metazoa</taxon>
        <taxon>Ecdysozoa</taxon>
        <taxon>Arthropoda</taxon>
        <taxon>Hexapoda</taxon>
        <taxon>Insecta</taxon>
        <taxon>Pterygota</taxon>
        <taxon>Neoptera</taxon>
        <taxon>Polyneoptera</taxon>
        <taxon>Phasmatodea</taxon>
        <taxon>Timematodea</taxon>
        <taxon>Timematoidea</taxon>
        <taxon>Timematidae</taxon>
        <taxon>Timema</taxon>
    </lineage>
</organism>
<comment type="similarity">
    <text evidence="2">Belongs to the glutamate-gated ion channel (TC 1.A.10.1) family.</text>
</comment>
<evidence type="ECO:0000256" key="7">
    <source>
        <dbReference type="ARBA" id="ARBA00023065"/>
    </source>
</evidence>
<dbReference type="InterPro" id="IPR001320">
    <property type="entry name" value="Iontro_rcpt_C"/>
</dbReference>
<feature type="domain" description="Ionotropic glutamate receptor C-terminal" evidence="17">
    <location>
        <begin position="237"/>
        <end position="430"/>
    </location>
</feature>
<keyword evidence="6" id="KW-0770">Synapse</keyword>
<keyword evidence="4 15" id="KW-0812">Transmembrane</keyword>
<feature type="chain" id="PRO_5045511493" evidence="16">
    <location>
        <begin position="26"/>
        <end position="431"/>
    </location>
</feature>
<dbReference type="Gene3D" id="3.40.50.2300">
    <property type="match status" value="1"/>
</dbReference>
<evidence type="ECO:0000256" key="14">
    <source>
        <dbReference type="ARBA" id="ARBA00034100"/>
    </source>
</evidence>
<evidence type="ECO:0000313" key="20">
    <source>
        <dbReference type="Proteomes" id="UP001153148"/>
    </source>
</evidence>
<evidence type="ECO:0000256" key="2">
    <source>
        <dbReference type="ARBA" id="ARBA00008685"/>
    </source>
</evidence>
<feature type="transmembrane region" description="Helical" evidence="15">
    <location>
        <begin position="363"/>
        <end position="383"/>
    </location>
</feature>
<evidence type="ECO:0000256" key="3">
    <source>
        <dbReference type="ARBA" id="ARBA00022448"/>
    </source>
</evidence>
<keyword evidence="8 15" id="KW-0472">Membrane</keyword>
<evidence type="ECO:0000259" key="17">
    <source>
        <dbReference type="SMART" id="SM00079"/>
    </source>
</evidence>
<keyword evidence="16" id="KW-0732">Signal</keyword>
<comment type="caution">
    <text evidence="19">The sequence shown here is derived from an EMBL/GenBank/DDBJ whole genome shotgun (WGS) entry which is preliminary data.</text>
</comment>
<dbReference type="EMBL" id="CAJPIN010007775">
    <property type="protein sequence ID" value="CAG2058693.1"/>
    <property type="molecule type" value="Genomic_DNA"/>
</dbReference>
<reference evidence="19" key="1">
    <citation type="submission" date="2021-03" db="EMBL/GenBank/DDBJ databases">
        <authorList>
            <person name="Tran Van P."/>
        </authorList>
    </citation>
    <scope>NUCLEOTIDE SEQUENCE</scope>
</reference>
<protein>
    <submittedName>
        <fullName evidence="19">Uncharacterized protein</fullName>
    </submittedName>
</protein>
<keyword evidence="10" id="KW-0325">Glycoprotein</keyword>
<evidence type="ECO:0000256" key="5">
    <source>
        <dbReference type="ARBA" id="ARBA00022989"/>
    </source>
</evidence>
<evidence type="ECO:0000256" key="13">
    <source>
        <dbReference type="ARBA" id="ARBA00023303"/>
    </source>
</evidence>
<keyword evidence="5 15" id="KW-1133">Transmembrane helix</keyword>
<dbReference type="Pfam" id="PF10613">
    <property type="entry name" value="Lig_chan-Glu_bd"/>
    <property type="match status" value="1"/>
</dbReference>
<feature type="signal peptide" evidence="16">
    <location>
        <begin position="1"/>
        <end position="25"/>
    </location>
</feature>
<dbReference type="Gene3D" id="1.10.287.70">
    <property type="match status" value="1"/>
</dbReference>
<dbReference type="SUPFAM" id="SSF53850">
    <property type="entry name" value="Periplasmic binding protein-like II"/>
    <property type="match status" value="1"/>
</dbReference>
<evidence type="ECO:0000256" key="8">
    <source>
        <dbReference type="ARBA" id="ARBA00023136"/>
    </source>
</evidence>
<accession>A0ABN7NS79</accession>
<sequence length="431" mass="48402">MTVLSNQLRMVKLVLICDVLQLTITNPFPPDDFHTLDLETFQHGGSNITGVRLISPEDELVTSTVSQWVEWIHGIDEEEEVEVEPETLRVSTALMYDAVFLFAKALQQAEGLGLMVEPLNCESDKNWIHGTSLINFMKDGQNSFKGLTGMIQFDNEGFRSNLLLDIVELSLSGLQKVGTWNSTEGLNLTRIPEPKVPFIGDDSLANKTLIVLTAITVARPSVTLLTAGFFCPPSAMQLVVQSEPYGFEKESHTALMGNDRFEGFGIDLIHEISLMLNFNYTFEIQWDNAYGSYNESTKQWSGMLRKVIDGEADLAITDLSITSEREGGVDFTMPFMNLGISILYKKPVPETGDLFSFMKPFSMVVWAYMFSVYVGVSVLLYLMGRFSPYEWTNPYPCIENPEELENQFSLKNSLWFTIGSLMQQGSEIAPM</sequence>
<dbReference type="Gene3D" id="3.40.190.10">
    <property type="entry name" value="Periplasmic binding protein-like II"/>
    <property type="match status" value="1"/>
</dbReference>
<gene>
    <name evidence="19" type="ORF">TPAB3V08_LOCUS5662</name>
</gene>
<dbReference type="Proteomes" id="UP001153148">
    <property type="component" value="Unassembled WGS sequence"/>
</dbReference>
<evidence type="ECO:0000313" key="19">
    <source>
        <dbReference type="EMBL" id="CAG2058693.1"/>
    </source>
</evidence>
<keyword evidence="11" id="KW-0628">Postsynaptic cell membrane</keyword>
<evidence type="ECO:0000256" key="15">
    <source>
        <dbReference type="SAM" id="Phobius"/>
    </source>
</evidence>
<keyword evidence="13" id="KW-0407">Ion channel</keyword>
<dbReference type="SMART" id="SM00079">
    <property type="entry name" value="PBPe"/>
    <property type="match status" value="1"/>
</dbReference>
<evidence type="ECO:0000256" key="1">
    <source>
        <dbReference type="ARBA" id="ARBA00004141"/>
    </source>
</evidence>
<dbReference type="InterPro" id="IPR015683">
    <property type="entry name" value="Ionotropic_Glu_rcpt"/>
</dbReference>
<keyword evidence="9" id="KW-0675">Receptor</keyword>
<name>A0ABN7NS79_TIMPD</name>
<comment type="subcellular location">
    <subcellularLocation>
        <location evidence="1">Membrane</location>
        <topology evidence="1">Multi-pass membrane protein</topology>
    </subcellularLocation>
    <subcellularLocation>
        <location evidence="14">Postsynaptic cell membrane</location>
    </subcellularLocation>
</comment>
<dbReference type="Pfam" id="PF01094">
    <property type="entry name" value="ANF_receptor"/>
    <property type="match status" value="1"/>
</dbReference>
<proteinExistence type="inferred from homology"/>
<evidence type="ECO:0000259" key="18">
    <source>
        <dbReference type="SMART" id="SM00918"/>
    </source>
</evidence>
<evidence type="ECO:0000256" key="12">
    <source>
        <dbReference type="ARBA" id="ARBA00023286"/>
    </source>
</evidence>
<keyword evidence="7" id="KW-0406">Ion transport</keyword>
<evidence type="ECO:0000256" key="4">
    <source>
        <dbReference type="ARBA" id="ARBA00022692"/>
    </source>
</evidence>
<keyword evidence="20" id="KW-1185">Reference proteome</keyword>
<evidence type="ECO:0000256" key="11">
    <source>
        <dbReference type="ARBA" id="ARBA00023257"/>
    </source>
</evidence>
<dbReference type="PANTHER" id="PTHR18966">
    <property type="entry name" value="IONOTROPIC GLUTAMATE RECEPTOR"/>
    <property type="match status" value="1"/>
</dbReference>
<dbReference type="Pfam" id="PF00060">
    <property type="entry name" value="Lig_chan"/>
    <property type="match status" value="1"/>
</dbReference>
<evidence type="ECO:0000256" key="9">
    <source>
        <dbReference type="ARBA" id="ARBA00023170"/>
    </source>
</evidence>
<evidence type="ECO:0000256" key="16">
    <source>
        <dbReference type="SAM" id="SignalP"/>
    </source>
</evidence>
<keyword evidence="3" id="KW-0813">Transport</keyword>